<dbReference type="Pfam" id="PF13419">
    <property type="entry name" value="HAD_2"/>
    <property type="match status" value="1"/>
</dbReference>
<dbReference type="Gene3D" id="3.40.50.1000">
    <property type="entry name" value="HAD superfamily/HAD-like"/>
    <property type="match status" value="1"/>
</dbReference>
<dbReference type="InterPro" id="IPR023214">
    <property type="entry name" value="HAD_sf"/>
</dbReference>
<comment type="pathway">
    <text evidence="2">Organic acid metabolism; glycolate biosynthesis; glycolate from 2-phosphoglycolate: step 1/1.</text>
</comment>
<evidence type="ECO:0000256" key="2">
    <source>
        <dbReference type="ARBA" id="ARBA00004818"/>
    </source>
</evidence>
<dbReference type="RefSeq" id="WP_071137036.1">
    <property type="nucleotide sequence ID" value="NZ_JBASDY010000043.1"/>
</dbReference>
<dbReference type="SFLD" id="SFLDS00003">
    <property type="entry name" value="Haloacid_Dehalogenase"/>
    <property type="match status" value="1"/>
</dbReference>
<dbReference type="STRING" id="1642646.ING2E5A_1771"/>
<dbReference type="InterPro" id="IPR050155">
    <property type="entry name" value="HAD-like_hydrolase_sf"/>
</dbReference>
<dbReference type="InterPro" id="IPR041492">
    <property type="entry name" value="HAD_2"/>
</dbReference>
<evidence type="ECO:0000256" key="4">
    <source>
        <dbReference type="ARBA" id="ARBA00013078"/>
    </source>
</evidence>
<reference evidence="5 6" key="1">
    <citation type="submission" date="2016-08" db="EMBL/GenBank/DDBJ databases">
        <authorList>
            <person name="Seilhamer J.J."/>
        </authorList>
    </citation>
    <scope>NUCLEOTIDE SEQUENCE [LARGE SCALE GENOMIC DNA]</scope>
    <source>
        <strain evidence="5">ING2-E5A</strain>
    </source>
</reference>
<protein>
    <recommendedName>
        <fullName evidence="4">phosphoglycolate phosphatase</fullName>
        <ecNumber evidence="4">3.1.3.18</ecNumber>
    </recommendedName>
</protein>
<sequence>MVKPDSLIFDMDGTLWDNVDSYAISWNRALEAEGYSRRVNREELLGLMGREARVMLETIIPDASRSAQDRLFDGVVSQYQLLVPDMKPHIYEGVYAGLEKLSSRYPLFLLSNCEKGGLVNFMKHTGTAHLFTDFLEHGENLKPKSYNMRLLKERNQLQAPFYIGDTDSDSKASAEAGLPFVFVTYGFGKTENFICSFDSFPQLVDYFLHI</sequence>
<evidence type="ECO:0000256" key="1">
    <source>
        <dbReference type="ARBA" id="ARBA00000830"/>
    </source>
</evidence>
<organism evidence="5 6">
    <name type="scientific">Petrimonas mucosa</name>
    <dbReference type="NCBI Taxonomy" id="1642646"/>
    <lineage>
        <taxon>Bacteria</taxon>
        <taxon>Pseudomonadati</taxon>
        <taxon>Bacteroidota</taxon>
        <taxon>Bacteroidia</taxon>
        <taxon>Bacteroidales</taxon>
        <taxon>Dysgonomonadaceae</taxon>
        <taxon>Petrimonas</taxon>
    </lineage>
</organism>
<comment type="similarity">
    <text evidence="3">Belongs to the HAD-like hydrolase superfamily. CbbY/CbbZ/Gph/YieH family.</text>
</comment>
<dbReference type="GO" id="GO:0006281">
    <property type="term" value="P:DNA repair"/>
    <property type="evidence" value="ECO:0007669"/>
    <property type="project" value="TreeGrafter"/>
</dbReference>
<name>A0A1G4G7U0_9BACT</name>
<keyword evidence="6" id="KW-1185">Reference proteome</keyword>
<dbReference type="InterPro" id="IPR023198">
    <property type="entry name" value="PGP-like_dom2"/>
</dbReference>
<proteinExistence type="inferred from homology"/>
<dbReference type="KEGG" id="pmuc:ING2E5A_1771"/>
<keyword evidence="5" id="KW-0378">Hydrolase</keyword>
<dbReference type="PANTHER" id="PTHR43434">
    <property type="entry name" value="PHOSPHOGLYCOLATE PHOSPHATASE"/>
    <property type="match status" value="1"/>
</dbReference>
<evidence type="ECO:0000313" key="6">
    <source>
        <dbReference type="Proteomes" id="UP000178485"/>
    </source>
</evidence>
<dbReference type="PANTHER" id="PTHR43434:SF1">
    <property type="entry name" value="PHOSPHOGLYCOLATE PHOSPHATASE"/>
    <property type="match status" value="1"/>
</dbReference>
<dbReference type="Proteomes" id="UP000178485">
    <property type="component" value="Chromosome i"/>
</dbReference>
<gene>
    <name evidence="5" type="primary">cbbZ</name>
    <name evidence="5" type="ORF">ING2E5A_1771</name>
</gene>
<evidence type="ECO:0000313" key="5">
    <source>
        <dbReference type="EMBL" id="SCM58351.1"/>
    </source>
</evidence>
<dbReference type="AlphaFoldDB" id="A0A1G4G7U0"/>
<comment type="catalytic activity">
    <reaction evidence="1">
        <text>2-phosphoglycolate + H2O = glycolate + phosphate</text>
        <dbReference type="Rhea" id="RHEA:14369"/>
        <dbReference type="ChEBI" id="CHEBI:15377"/>
        <dbReference type="ChEBI" id="CHEBI:29805"/>
        <dbReference type="ChEBI" id="CHEBI:43474"/>
        <dbReference type="ChEBI" id="CHEBI:58033"/>
        <dbReference type="EC" id="3.1.3.18"/>
    </reaction>
</comment>
<accession>A0A1G4G7U0</accession>
<dbReference type="SUPFAM" id="SSF56784">
    <property type="entry name" value="HAD-like"/>
    <property type="match status" value="1"/>
</dbReference>
<evidence type="ECO:0000256" key="3">
    <source>
        <dbReference type="ARBA" id="ARBA00006171"/>
    </source>
</evidence>
<dbReference type="InterPro" id="IPR036412">
    <property type="entry name" value="HAD-like_sf"/>
</dbReference>
<dbReference type="EMBL" id="LT608328">
    <property type="protein sequence ID" value="SCM58351.1"/>
    <property type="molecule type" value="Genomic_DNA"/>
</dbReference>
<dbReference type="Gene3D" id="1.10.150.240">
    <property type="entry name" value="Putative phosphatase, domain 2"/>
    <property type="match status" value="1"/>
</dbReference>
<dbReference type="GO" id="GO:0008967">
    <property type="term" value="F:phosphoglycolate phosphatase activity"/>
    <property type="evidence" value="ECO:0007669"/>
    <property type="project" value="UniProtKB-EC"/>
</dbReference>
<dbReference type="EC" id="3.1.3.18" evidence="4"/>
<dbReference type="SFLD" id="SFLDG01129">
    <property type="entry name" value="C1.5:_HAD__Beta-PGM__Phosphata"/>
    <property type="match status" value="1"/>
</dbReference>